<protein>
    <submittedName>
        <fullName evidence="1">Uncharacterized protein</fullName>
    </submittedName>
</protein>
<dbReference type="Proteomes" id="UP001595190">
    <property type="component" value="Unassembled WGS sequence"/>
</dbReference>
<comment type="caution">
    <text evidence="1">The sequence shown here is derived from an EMBL/GenBank/DDBJ whole genome shotgun (WGS) entry which is preliminary data.</text>
</comment>
<dbReference type="RefSeq" id="WP_394315376.1">
    <property type="nucleotide sequence ID" value="NZ_JBHGPK010000043.1"/>
</dbReference>
<reference evidence="1 2" key="1">
    <citation type="submission" date="2024-09" db="EMBL/GenBank/DDBJ databases">
        <title>Description of Labrys sedimenti sp. nov., isolated from a diclofenac-degrading enrichment culture, and genome-based reclassification of Labrys portucalensis as a later heterotypic synonym of Labrys neptuniae.</title>
        <authorList>
            <person name="Tancsics A."/>
            <person name="Csepanyi A."/>
        </authorList>
    </citation>
    <scope>NUCLEOTIDE SEQUENCE [LARGE SCALE GENOMIC DNA]</scope>
    <source>
        <strain evidence="1 2">LMG 23412</strain>
    </source>
</reference>
<sequence>MIVVIQCAGTKRPDAGYLRTGDGKKVLFVADPNAASADRSFVYARPDDMAGNGASWRDMLLEYNRSGVNPLDLLPAHELYSDDRYRRLRERFGIENTYILSAGWGLINAAFLTPAYDITFSTAAGVYARRRKADRYRDLNMLPDRTSEPVVFFGCKDYVPLFCELTAGVHSRRTVFYNSIHAPEIPGCSAVRYLTTTRTNWQYECVDAFLNGSIKAEA</sequence>
<dbReference type="EMBL" id="JBHGPK010000043">
    <property type="protein sequence ID" value="MFC2254754.1"/>
    <property type="molecule type" value="Genomic_DNA"/>
</dbReference>
<proteinExistence type="predicted"/>
<gene>
    <name evidence="1" type="ORF">ACETRX_34430</name>
</gene>
<evidence type="ECO:0000313" key="1">
    <source>
        <dbReference type="EMBL" id="MFC2254754.1"/>
    </source>
</evidence>
<accession>A0ABV6ZRD9</accession>
<evidence type="ECO:0000313" key="2">
    <source>
        <dbReference type="Proteomes" id="UP001595190"/>
    </source>
</evidence>
<organism evidence="1 2">
    <name type="scientific">Labrys neptuniae</name>
    <dbReference type="NCBI Taxonomy" id="376174"/>
    <lineage>
        <taxon>Bacteria</taxon>
        <taxon>Pseudomonadati</taxon>
        <taxon>Pseudomonadota</taxon>
        <taxon>Alphaproteobacteria</taxon>
        <taxon>Hyphomicrobiales</taxon>
        <taxon>Xanthobacteraceae</taxon>
        <taxon>Labrys</taxon>
    </lineage>
</organism>
<name>A0ABV6ZRD9_9HYPH</name>